<dbReference type="GO" id="GO:0016705">
    <property type="term" value="F:oxidoreductase activity, acting on paired donors, with incorporation or reduction of molecular oxygen"/>
    <property type="evidence" value="ECO:0007669"/>
    <property type="project" value="InterPro"/>
</dbReference>
<dbReference type="GO" id="GO:0004497">
    <property type="term" value="F:monooxygenase activity"/>
    <property type="evidence" value="ECO:0007669"/>
    <property type="project" value="UniProtKB-KW"/>
</dbReference>
<keyword evidence="12" id="KW-0472">Membrane</keyword>
<dbReference type="Proteomes" id="UP001153636">
    <property type="component" value="Chromosome 6"/>
</dbReference>
<evidence type="ECO:0000256" key="4">
    <source>
        <dbReference type="ARBA" id="ARBA00010617"/>
    </source>
</evidence>
<dbReference type="GO" id="GO:0005789">
    <property type="term" value="C:endoplasmic reticulum membrane"/>
    <property type="evidence" value="ECO:0007669"/>
    <property type="project" value="UniProtKB-SubCell"/>
</dbReference>
<evidence type="ECO:0000256" key="9">
    <source>
        <dbReference type="ARBA" id="ARBA00023002"/>
    </source>
</evidence>
<comment type="subcellular location">
    <subcellularLocation>
        <location evidence="3">Endoplasmic reticulum membrane</location>
        <topology evidence="3">Peripheral membrane protein</topology>
    </subcellularLocation>
    <subcellularLocation>
        <location evidence="2">Microsome membrane</location>
        <topology evidence="2">Peripheral membrane protein</topology>
    </subcellularLocation>
</comment>
<keyword evidence="6 13" id="KW-0479">Metal-binding</keyword>
<evidence type="ECO:0000256" key="14">
    <source>
        <dbReference type="RuleBase" id="RU000461"/>
    </source>
</evidence>
<dbReference type="CDD" id="cd11056">
    <property type="entry name" value="CYP6-like"/>
    <property type="match status" value="1"/>
</dbReference>
<comment type="similarity">
    <text evidence="4 14">Belongs to the cytochrome P450 family.</text>
</comment>
<dbReference type="InterPro" id="IPR036396">
    <property type="entry name" value="Cyt_P450_sf"/>
</dbReference>
<keyword evidence="16" id="KW-1185">Reference proteome</keyword>
<evidence type="ECO:0000256" key="10">
    <source>
        <dbReference type="ARBA" id="ARBA00023004"/>
    </source>
</evidence>
<keyword evidence="8" id="KW-0492">Microsome</keyword>
<dbReference type="InterPro" id="IPR001128">
    <property type="entry name" value="Cyt_P450"/>
</dbReference>
<keyword evidence="10 13" id="KW-0408">Iron</keyword>
<evidence type="ECO:0000256" key="11">
    <source>
        <dbReference type="ARBA" id="ARBA00023033"/>
    </source>
</evidence>
<dbReference type="PRINTS" id="PR00463">
    <property type="entry name" value="EP450I"/>
</dbReference>
<evidence type="ECO:0000256" key="8">
    <source>
        <dbReference type="ARBA" id="ARBA00022848"/>
    </source>
</evidence>
<dbReference type="Gene3D" id="1.10.630.10">
    <property type="entry name" value="Cytochrome P450"/>
    <property type="match status" value="1"/>
</dbReference>
<evidence type="ECO:0008006" key="17">
    <source>
        <dbReference type="Google" id="ProtNLM"/>
    </source>
</evidence>
<protein>
    <recommendedName>
        <fullName evidence="17">Cytochrome P450</fullName>
    </recommendedName>
</protein>
<dbReference type="PRINTS" id="PR00385">
    <property type="entry name" value="P450"/>
</dbReference>
<dbReference type="SUPFAM" id="SSF48264">
    <property type="entry name" value="Cytochrome P450"/>
    <property type="match status" value="1"/>
</dbReference>
<evidence type="ECO:0000256" key="3">
    <source>
        <dbReference type="ARBA" id="ARBA00004406"/>
    </source>
</evidence>
<name>A0A9P0CY48_9CUCU</name>
<dbReference type="GO" id="GO:0020037">
    <property type="term" value="F:heme binding"/>
    <property type="evidence" value="ECO:0007669"/>
    <property type="project" value="InterPro"/>
</dbReference>
<feature type="non-terminal residue" evidence="15">
    <location>
        <position position="313"/>
    </location>
</feature>
<dbReference type="InterPro" id="IPR017972">
    <property type="entry name" value="Cyt_P450_CS"/>
</dbReference>
<dbReference type="GO" id="GO:0005506">
    <property type="term" value="F:iron ion binding"/>
    <property type="evidence" value="ECO:0007669"/>
    <property type="project" value="InterPro"/>
</dbReference>
<gene>
    <name evidence="15" type="ORF">PSYICH_LOCUS12426</name>
</gene>
<dbReference type="AlphaFoldDB" id="A0A9P0CY48"/>
<keyword evidence="9 14" id="KW-0560">Oxidoreductase</keyword>
<sequence>MMFDTMTQCIKGLEKILDENAALNDPVDIRKCLLLFNSDIILTVAFGLDVDSLKNPENDFRKQFANVFKLSLKSIIKKFISDNFPQWLLVALQFRLTNKEAEDFFIKVVKDIVEYREKNNIYRKDFMYLLIQIKNTGETTDNESLNSNSTMKHLSYSEMAAQAITFYIAGFETSSTTVSFALFELALHTDIQNRLREEIQLVMKKHNNQITYDGIMEMEYLDMVFQESLRKNSTASALSRQCNKTYPIPGTDVVIEPGIEVVIPVYGLHNDPDYFPEPDKFDPERFNQENKKKIPPYAYVPFGEGPRNCVGKV</sequence>
<dbReference type="PANTHER" id="PTHR24292:SF100">
    <property type="entry name" value="CYTOCHROME P450 6A16, ISOFORM B-RELATED"/>
    <property type="match status" value="1"/>
</dbReference>
<organism evidence="15 16">
    <name type="scientific">Psylliodes chrysocephalus</name>
    <dbReference type="NCBI Taxonomy" id="3402493"/>
    <lineage>
        <taxon>Eukaryota</taxon>
        <taxon>Metazoa</taxon>
        <taxon>Ecdysozoa</taxon>
        <taxon>Arthropoda</taxon>
        <taxon>Hexapoda</taxon>
        <taxon>Insecta</taxon>
        <taxon>Pterygota</taxon>
        <taxon>Neoptera</taxon>
        <taxon>Endopterygota</taxon>
        <taxon>Coleoptera</taxon>
        <taxon>Polyphaga</taxon>
        <taxon>Cucujiformia</taxon>
        <taxon>Chrysomeloidea</taxon>
        <taxon>Chrysomelidae</taxon>
        <taxon>Galerucinae</taxon>
        <taxon>Alticini</taxon>
        <taxon>Psylliodes</taxon>
    </lineage>
</organism>
<dbReference type="EMBL" id="OV651818">
    <property type="protein sequence ID" value="CAH1111477.1"/>
    <property type="molecule type" value="Genomic_DNA"/>
</dbReference>
<keyword evidence="7" id="KW-0256">Endoplasmic reticulum</keyword>
<evidence type="ECO:0000256" key="2">
    <source>
        <dbReference type="ARBA" id="ARBA00004174"/>
    </source>
</evidence>
<dbReference type="FunFam" id="1.10.630.10:FF:000182">
    <property type="entry name" value="Cytochrome P450 3A4"/>
    <property type="match status" value="1"/>
</dbReference>
<dbReference type="Pfam" id="PF00067">
    <property type="entry name" value="p450"/>
    <property type="match status" value="1"/>
</dbReference>
<keyword evidence="5 13" id="KW-0349">Heme</keyword>
<evidence type="ECO:0000256" key="7">
    <source>
        <dbReference type="ARBA" id="ARBA00022824"/>
    </source>
</evidence>
<keyword evidence="11 14" id="KW-0503">Monooxygenase</keyword>
<evidence type="ECO:0000256" key="6">
    <source>
        <dbReference type="ARBA" id="ARBA00022723"/>
    </source>
</evidence>
<comment type="cofactor">
    <cofactor evidence="1 13">
        <name>heme</name>
        <dbReference type="ChEBI" id="CHEBI:30413"/>
    </cofactor>
</comment>
<dbReference type="OrthoDB" id="2789670at2759"/>
<evidence type="ECO:0000313" key="15">
    <source>
        <dbReference type="EMBL" id="CAH1111477.1"/>
    </source>
</evidence>
<dbReference type="InterPro" id="IPR050476">
    <property type="entry name" value="Insect_CytP450_Detox"/>
</dbReference>
<dbReference type="PROSITE" id="PS00086">
    <property type="entry name" value="CYTOCHROME_P450"/>
    <property type="match status" value="1"/>
</dbReference>
<dbReference type="InterPro" id="IPR002401">
    <property type="entry name" value="Cyt_P450_E_grp-I"/>
</dbReference>
<evidence type="ECO:0000313" key="16">
    <source>
        <dbReference type="Proteomes" id="UP001153636"/>
    </source>
</evidence>
<evidence type="ECO:0000256" key="12">
    <source>
        <dbReference type="ARBA" id="ARBA00023136"/>
    </source>
</evidence>
<evidence type="ECO:0000256" key="5">
    <source>
        <dbReference type="ARBA" id="ARBA00022617"/>
    </source>
</evidence>
<reference evidence="15" key="1">
    <citation type="submission" date="2022-01" db="EMBL/GenBank/DDBJ databases">
        <authorList>
            <person name="King R."/>
        </authorList>
    </citation>
    <scope>NUCLEOTIDE SEQUENCE</scope>
</reference>
<evidence type="ECO:0000256" key="1">
    <source>
        <dbReference type="ARBA" id="ARBA00001971"/>
    </source>
</evidence>
<dbReference type="PANTHER" id="PTHR24292">
    <property type="entry name" value="CYTOCHROME P450"/>
    <property type="match status" value="1"/>
</dbReference>
<proteinExistence type="inferred from homology"/>
<feature type="binding site" description="axial binding residue" evidence="13">
    <location>
        <position position="309"/>
    </location>
    <ligand>
        <name>heme</name>
        <dbReference type="ChEBI" id="CHEBI:30413"/>
    </ligand>
    <ligandPart>
        <name>Fe</name>
        <dbReference type="ChEBI" id="CHEBI:18248"/>
    </ligandPart>
</feature>
<evidence type="ECO:0000256" key="13">
    <source>
        <dbReference type="PIRSR" id="PIRSR602401-1"/>
    </source>
</evidence>
<accession>A0A9P0CY48</accession>